<dbReference type="EMBL" id="MU069597">
    <property type="protein sequence ID" value="KAF5837945.1"/>
    <property type="molecule type" value="Genomic_DNA"/>
</dbReference>
<reference evidence="2" key="1">
    <citation type="submission" date="2017-08" db="EMBL/GenBank/DDBJ databases">
        <authorList>
            <person name="Polle J.E."/>
            <person name="Barry K."/>
            <person name="Cushman J."/>
            <person name="Schmutz J."/>
            <person name="Tran D."/>
            <person name="Hathwaick L.T."/>
            <person name="Yim W.C."/>
            <person name="Jenkins J."/>
            <person name="Mckie-Krisberg Z.M."/>
            <person name="Prochnik S."/>
            <person name="Lindquist E."/>
            <person name="Dockter R.B."/>
            <person name="Adam C."/>
            <person name="Molina H."/>
            <person name="Bunkerborg J."/>
            <person name="Jin E."/>
            <person name="Buchheim M."/>
            <person name="Magnuson J."/>
        </authorList>
    </citation>
    <scope>NUCLEOTIDE SEQUENCE</scope>
    <source>
        <strain evidence="2">CCAP 19/18</strain>
    </source>
</reference>
<gene>
    <name evidence="2" type="ORF">DUNSADRAFT_3666</name>
</gene>
<dbReference type="Proteomes" id="UP000815325">
    <property type="component" value="Unassembled WGS sequence"/>
</dbReference>
<proteinExistence type="predicted"/>
<feature type="compositionally biased region" description="Polar residues" evidence="1">
    <location>
        <begin position="1"/>
        <end position="15"/>
    </location>
</feature>
<evidence type="ECO:0000313" key="3">
    <source>
        <dbReference type="Proteomes" id="UP000815325"/>
    </source>
</evidence>
<keyword evidence="3" id="KW-1185">Reference proteome</keyword>
<protein>
    <recommendedName>
        <fullName evidence="4">Encoded protein</fullName>
    </recommendedName>
</protein>
<evidence type="ECO:0000313" key="2">
    <source>
        <dbReference type="EMBL" id="KAF5837945.1"/>
    </source>
</evidence>
<accession>A0ABQ7GTL8</accession>
<organism evidence="2 3">
    <name type="scientific">Dunaliella salina</name>
    <name type="common">Green alga</name>
    <name type="synonym">Protococcus salinus</name>
    <dbReference type="NCBI Taxonomy" id="3046"/>
    <lineage>
        <taxon>Eukaryota</taxon>
        <taxon>Viridiplantae</taxon>
        <taxon>Chlorophyta</taxon>
        <taxon>core chlorophytes</taxon>
        <taxon>Chlorophyceae</taxon>
        <taxon>CS clade</taxon>
        <taxon>Chlamydomonadales</taxon>
        <taxon>Dunaliellaceae</taxon>
        <taxon>Dunaliella</taxon>
    </lineage>
</organism>
<evidence type="ECO:0008006" key="4">
    <source>
        <dbReference type="Google" id="ProtNLM"/>
    </source>
</evidence>
<feature type="region of interest" description="Disordered" evidence="1">
    <location>
        <begin position="1"/>
        <end position="22"/>
    </location>
</feature>
<sequence length="73" mass="8436">MGRSSKLTMRMQMQRQPARGRNNPAFPMSCLLCALGRRHCHVHESIFAGSPMNWVIKFKHIQSLCWMCFLACP</sequence>
<comment type="caution">
    <text evidence="2">The sequence shown here is derived from an EMBL/GenBank/DDBJ whole genome shotgun (WGS) entry which is preliminary data.</text>
</comment>
<evidence type="ECO:0000256" key="1">
    <source>
        <dbReference type="SAM" id="MobiDB-lite"/>
    </source>
</evidence>
<name>A0ABQ7GTL8_DUNSA</name>